<dbReference type="AlphaFoldDB" id="A0A6J4N3J2"/>
<accession>A0A6J4N3J2</accession>
<gene>
    <name evidence="2" type="ORF">AVDCRST_MAG06-315</name>
</gene>
<dbReference type="EMBL" id="CADCUP010000025">
    <property type="protein sequence ID" value="CAA9374041.1"/>
    <property type="molecule type" value="Genomic_DNA"/>
</dbReference>
<organism evidence="2">
    <name type="scientific">uncultured Nocardioides sp</name>
    <dbReference type="NCBI Taxonomy" id="198441"/>
    <lineage>
        <taxon>Bacteria</taxon>
        <taxon>Bacillati</taxon>
        <taxon>Actinomycetota</taxon>
        <taxon>Actinomycetes</taxon>
        <taxon>Propionibacteriales</taxon>
        <taxon>Nocardioidaceae</taxon>
        <taxon>Nocardioides</taxon>
        <taxon>environmental samples</taxon>
    </lineage>
</organism>
<feature type="region of interest" description="Disordered" evidence="1">
    <location>
        <begin position="1"/>
        <end position="38"/>
    </location>
</feature>
<reference evidence="2" key="1">
    <citation type="submission" date="2020-02" db="EMBL/GenBank/DDBJ databases">
        <authorList>
            <person name="Meier V. D."/>
        </authorList>
    </citation>
    <scope>NUCLEOTIDE SEQUENCE</scope>
    <source>
        <strain evidence="2">AVDCRST_MAG06</strain>
    </source>
</reference>
<feature type="compositionally biased region" description="Basic residues" evidence="1">
    <location>
        <begin position="1"/>
        <end position="10"/>
    </location>
</feature>
<protein>
    <submittedName>
        <fullName evidence="2">Uncharacterized protein</fullName>
    </submittedName>
</protein>
<sequence length="38" mass="4208">GRQRTPRRRPGPSPLVRVGGPDPLLRAWDPALPRVPGR</sequence>
<evidence type="ECO:0000313" key="2">
    <source>
        <dbReference type="EMBL" id="CAA9374041.1"/>
    </source>
</evidence>
<name>A0A6J4N3J2_9ACTN</name>
<proteinExistence type="predicted"/>
<feature type="non-terminal residue" evidence="2">
    <location>
        <position position="38"/>
    </location>
</feature>
<feature type="non-terminal residue" evidence="2">
    <location>
        <position position="1"/>
    </location>
</feature>
<evidence type="ECO:0000256" key="1">
    <source>
        <dbReference type="SAM" id="MobiDB-lite"/>
    </source>
</evidence>